<keyword evidence="3" id="KW-1185">Reference proteome</keyword>
<dbReference type="Pfam" id="PF03551">
    <property type="entry name" value="PadR"/>
    <property type="match status" value="1"/>
</dbReference>
<comment type="caution">
    <text evidence="2">The sequence shown here is derived from an EMBL/GenBank/DDBJ whole genome shotgun (WGS) entry which is preliminary data.</text>
</comment>
<dbReference type="InterPro" id="IPR005149">
    <property type="entry name" value="Tscrpt_reg_PadR_N"/>
</dbReference>
<dbReference type="InterPro" id="IPR052509">
    <property type="entry name" value="Metal_resp_DNA-bind_regulator"/>
</dbReference>
<dbReference type="InterPro" id="IPR036390">
    <property type="entry name" value="WH_DNA-bd_sf"/>
</dbReference>
<sequence length="102" mass="10848">MASETDPAVLVLASLADEPRHGYAITQDIANSVGVVLGPGTLYGVLARLEADGLIEALPAQGRRRPYRITALGQRTLAEQAEQMQRVADLGLRRLRAAGAMP</sequence>
<dbReference type="OrthoDB" id="122286at2"/>
<dbReference type="AlphaFoldDB" id="A0A1S2PV08"/>
<protein>
    <submittedName>
        <fullName evidence="2">PadR family transcriptional regulator</fullName>
    </submittedName>
</protein>
<feature type="domain" description="Transcription regulator PadR N-terminal" evidence="1">
    <location>
        <begin position="11"/>
        <end position="79"/>
    </location>
</feature>
<evidence type="ECO:0000259" key="1">
    <source>
        <dbReference type="Pfam" id="PF03551"/>
    </source>
</evidence>
<organism evidence="2 3">
    <name type="scientific">Streptomyces monashensis</name>
    <dbReference type="NCBI Taxonomy" id="1678012"/>
    <lineage>
        <taxon>Bacteria</taxon>
        <taxon>Bacillati</taxon>
        <taxon>Actinomycetota</taxon>
        <taxon>Actinomycetes</taxon>
        <taxon>Kitasatosporales</taxon>
        <taxon>Streptomycetaceae</taxon>
        <taxon>Streptomyces</taxon>
    </lineage>
</organism>
<evidence type="ECO:0000313" key="2">
    <source>
        <dbReference type="EMBL" id="OIJ97346.1"/>
    </source>
</evidence>
<gene>
    <name evidence="2" type="ORF">BIV23_31245</name>
</gene>
<dbReference type="PANTHER" id="PTHR33169">
    <property type="entry name" value="PADR-FAMILY TRANSCRIPTIONAL REGULATOR"/>
    <property type="match status" value="1"/>
</dbReference>
<dbReference type="Proteomes" id="UP000179642">
    <property type="component" value="Unassembled WGS sequence"/>
</dbReference>
<dbReference type="SUPFAM" id="SSF46785">
    <property type="entry name" value="Winged helix' DNA-binding domain"/>
    <property type="match status" value="1"/>
</dbReference>
<evidence type="ECO:0000313" key="3">
    <source>
        <dbReference type="Proteomes" id="UP000179642"/>
    </source>
</evidence>
<name>A0A1S2PV08_9ACTN</name>
<proteinExistence type="predicted"/>
<dbReference type="RefSeq" id="WP_071384346.1">
    <property type="nucleotide sequence ID" value="NZ_MLYO01000058.1"/>
</dbReference>
<reference evidence="2 3" key="1">
    <citation type="submission" date="2016-10" db="EMBL/GenBank/DDBJ databases">
        <title>Genome sequence of Streptomyces sp. MUSC 1.</title>
        <authorList>
            <person name="Lee L.-H."/>
            <person name="Ser H.-L."/>
            <person name="Law J.W.-F."/>
        </authorList>
    </citation>
    <scope>NUCLEOTIDE SEQUENCE [LARGE SCALE GENOMIC DNA]</scope>
    <source>
        <strain evidence="2 3">MUSC 1</strain>
    </source>
</reference>
<dbReference type="Gene3D" id="1.10.10.10">
    <property type="entry name" value="Winged helix-like DNA-binding domain superfamily/Winged helix DNA-binding domain"/>
    <property type="match status" value="1"/>
</dbReference>
<dbReference type="InterPro" id="IPR036388">
    <property type="entry name" value="WH-like_DNA-bd_sf"/>
</dbReference>
<accession>A0A1S2PV08</accession>
<dbReference type="EMBL" id="MLYO01000058">
    <property type="protein sequence ID" value="OIJ97346.1"/>
    <property type="molecule type" value="Genomic_DNA"/>
</dbReference>
<dbReference type="PANTHER" id="PTHR33169:SF13">
    <property type="entry name" value="PADR-FAMILY TRANSCRIPTIONAL REGULATOR"/>
    <property type="match status" value="1"/>
</dbReference>